<evidence type="ECO:0000259" key="14">
    <source>
        <dbReference type="Pfam" id="PF00091"/>
    </source>
</evidence>
<organism evidence="15 16">
    <name type="scientific">Streblomastix strix</name>
    <dbReference type="NCBI Taxonomy" id="222440"/>
    <lineage>
        <taxon>Eukaryota</taxon>
        <taxon>Metamonada</taxon>
        <taxon>Preaxostyla</taxon>
        <taxon>Oxymonadida</taxon>
        <taxon>Streblomastigidae</taxon>
        <taxon>Streblomastix</taxon>
    </lineage>
</organism>
<evidence type="ECO:0000256" key="2">
    <source>
        <dbReference type="ARBA" id="ARBA00004123"/>
    </source>
</evidence>
<keyword evidence="6" id="KW-0493">Microtubule</keyword>
<evidence type="ECO:0000256" key="6">
    <source>
        <dbReference type="ARBA" id="ARBA00022701"/>
    </source>
</evidence>
<evidence type="ECO:0000256" key="13">
    <source>
        <dbReference type="ARBA" id="ARBA00046149"/>
    </source>
</evidence>
<evidence type="ECO:0000256" key="4">
    <source>
        <dbReference type="ARBA" id="ARBA00009636"/>
    </source>
</evidence>
<dbReference type="InterPro" id="IPR017975">
    <property type="entry name" value="Tubulin_CS"/>
</dbReference>
<accession>A0A5J4UWB9</accession>
<comment type="function">
    <text evidence="13">Acts as a positive regulator of hedgehog signaling and regulates ciliary function.</text>
</comment>
<feature type="domain" description="Tubulin/FtsZ GTPase" evidence="14">
    <location>
        <begin position="1"/>
        <end position="78"/>
    </location>
</feature>
<gene>
    <name evidence="15" type="ORF">EZS28_029938</name>
</gene>
<keyword evidence="9" id="KW-0342">GTP-binding</keyword>
<comment type="caution">
    <text evidence="15">The sequence shown here is derived from an EMBL/GenBank/DDBJ whole genome shotgun (WGS) entry which is preliminary data.</text>
</comment>
<dbReference type="GO" id="GO:0005929">
    <property type="term" value="C:cilium"/>
    <property type="evidence" value="ECO:0007669"/>
    <property type="project" value="UniProtKB-SubCell"/>
</dbReference>
<dbReference type="GO" id="GO:0005525">
    <property type="term" value="F:GTP binding"/>
    <property type="evidence" value="ECO:0007669"/>
    <property type="project" value="UniProtKB-KW"/>
</dbReference>
<dbReference type="SUPFAM" id="SSF52490">
    <property type="entry name" value="Tubulin nucleotide-binding domain-like"/>
    <property type="match status" value="1"/>
</dbReference>
<keyword evidence="11" id="KW-0966">Cell projection</keyword>
<comment type="similarity">
    <text evidence="4">Belongs to the tubulin family.</text>
</comment>
<comment type="subcellular location">
    <subcellularLocation>
        <location evidence="3">Cell projection</location>
        <location evidence="3">Cilium</location>
    </subcellularLocation>
    <subcellularLocation>
        <location evidence="1">Cytoplasm</location>
        <location evidence="1">Cytoskeleton</location>
        <location evidence="1">Microtubule organizing center</location>
        <location evidence="1">Centrosome</location>
        <location evidence="1">Centriole</location>
    </subcellularLocation>
    <subcellularLocation>
        <location evidence="2">Nucleus</location>
    </subcellularLocation>
</comment>
<evidence type="ECO:0000256" key="3">
    <source>
        <dbReference type="ARBA" id="ARBA00004138"/>
    </source>
</evidence>
<evidence type="ECO:0000256" key="9">
    <source>
        <dbReference type="ARBA" id="ARBA00023134"/>
    </source>
</evidence>
<dbReference type="Gene3D" id="3.40.50.1440">
    <property type="entry name" value="Tubulin/FtsZ, GTPase domain"/>
    <property type="match status" value="1"/>
</dbReference>
<dbReference type="PANTHER" id="PTHR11588">
    <property type="entry name" value="TUBULIN"/>
    <property type="match status" value="1"/>
</dbReference>
<evidence type="ECO:0000256" key="8">
    <source>
        <dbReference type="ARBA" id="ARBA00022794"/>
    </source>
</evidence>
<dbReference type="AlphaFoldDB" id="A0A5J4UWB9"/>
<keyword evidence="10" id="KW-0539">Nucleus</keyword>
<evidence type="ECO:0000256" key="10">
    <source>
        <dbReference type="ARBA" id="ARBA00023242"/>
    </source>
</evidence>
<dbReference type="GO" id="GO:0005814">
    <property type="term" value="C:centriole"/>
    <property type="evidence" value="ECO:0007669"/>
    <property type="project" value="UniProtKB-SubCell"/>
</dbReference>
<evidence type="ECO:0000256" key="5">
    <source>
        <dbReference type="ARBA" id="ARBA00014184"/>
    </source>
</evidence>
<keyword evidence="8" id="KW-0970">Cilium biogenesis/degradation</keyword>
<dbReference type="InterPro" id="IPR002967">
    <property type="entry name" value="Delta_tubulin"/>
</dbReference>
<keyword evidence="7" id="KW-0547">Nucleotide-binding</keyword>
<evidence type="ECO:0000256" key="1">
    <source>
        <dbReference type="ARBA" id="ARBA00004114"/>
    </source>
</evidence>
<proteinExistence type="inferred from homology"/>
<dbReference type="EMBL" id="SNRW01011904">
    <property type="protein sequence ID" value="KAA6374534.1"/>
    <property type="molecule type" value="Genomic_DNA"/>
</dbReference>
<evidence type="ECO:0000256" key="12">
    <source>
        <dbReference type="ARBA" id="ARBA00030594"/>
    </source>
</evidence>
<evidence type="ECO:0000313" key="15">
    <source>
        <dbReference type="EMBL" id="KAA6374534.1"/>
    </source>
</evidence>
<dbReference type="InterPro" id="IPR000217">
    <property type="entry name" value="Tubulin"/>
</dbReference>
<dbReference type="GO" id="GO:0007017">
    <property type="term" value="P:microtubule-based process"/>
    <property type="evidence" value="ECO:0007669"/>
    <property type="project" value="InterPro"/>
</dbReference>
<dbReference type="GO" id="GO:0005200">
    <property type="term" value="F:structural constituent of cytoskeleton"/>
    <property type="evidence" value="ECO:0007669"/>
    <property type="project" value="InterPro"/>
</dbReference>
<dbReference type="GO" id="GO:0030030">
    <property type="term" value="P:cell projection organization"/>
    <property type="evidence" value="ECO:0007669"/>
    <property type="project" value="UniProtKB-KW"/>
</dbReference>
<dbReference type="PRINTS" id="PR01224">
    <property type="entry name" value="DELTATUBULIN"/>
</dbReference>
<dbReference type="GO" id="GO:0005874">
    <property type="term" value="C:microtubule"/>
    <property type="evidence" value="ECO:0007669"/>
    <property type="project" value="UniProtKB-KW"/>
</dbReference>
<protein>
    <recommendedName>
        <fullName evidence="5">Tubulin delta chain</fullName>
    </recommendedName>
    <alternativeName>
        <fullName evidence="12">Delta-tubulin</fullName>
    </alternativeName>
</protein>
<dbReference type="OrthoDB" id="10250004at2759"/>
<dbReference type="InterPro" id="IPR003008">
    <property type="entry name" value="Tubulin_FtsZ_GTPase"/>
</dbReference>
<dbReference type="Proteomes" id="UP000324800">
    <property type="component" value="Unassembled WGS sequence"/>
</dbReference>
<evidence type="ECO:0000256" key="7">
    <source>
        <dbReference type="ARBA" id="ARBA00022741"/>
    </source>
</evidence>
<evidence type="ECO:0000313" key="16">
    <source>
        <dbReference type="Proteomes" id="UP000324800"/>
    </source>
</evidence>
<dbReference type="InterPro" id="IPR036525">
    <property type="entry name" value="Tubulin/FtsZ_GTPase_sf"/>
</dbReference>
<name>A0A5J4UWB9_9EUKA</name>
<evidence type="ECO:0000256" key="11">
    <source>
        <dbReference type="ARBA" id="ARBA00023273"/>
    </source>
</evidence>
<dbReference type="Pfam" id="PF00091">
    <property type="entry name" value="Tubulin"/>
    <property type="match status" value="1"/>
</dbReference>
<dbReference type="GO" id="GO:0005634">
    <property type="term" value="C:nucleus"/>
    <property type="evidence" value="ECO:0007669"/>
    <property type="project" value="UniProtKB-SubCell"/>
</dbReference>
<reference evidence="15 16" key="1">
    <citation type="submission" date="2019-03" db="EMBL/GenBank/DDBJ databases">
        <title>Single cell metagenomics reveals metabolic interactions within the superorganism composed of flagellate Streblomastix strix and complex community of Bacteroidetes bacteria on its surface.</title>
        <authorList>
            <person name="Treitli S.C."/>
            <person name="Kolisko M."/>
            <person name="Husnik F."/>
            <person name="Keeling P."/>
            <person name="Hampl V."/>
        </authorList>
    </citation>
    <scope>NUCLEOTIDE SEQUENCE [LARGE SCALE GENOMIC DNA]</scope>
    <source>
        <strain evidence="15">ST1C</strain>
    </source>
</reference>
<dbReference type="PROSITE" id="PS00227">
    <property type="entry name" value="TUBULIN"/>
    <property type="match status" value="1"/>
</dbReference>
<sequence length="260" mass="28878">MLLHSLAGGTGSGAGTRLAEILRDNYKSSFLVNQVAWPFSTGEVVVQNYNGILSLSHLNEVSDVIIVSDNEEQQKICQQQLKIKQPSLFDLNKVIAESLASIMLPSYHMRSDNEWDNISDLLSTTAFRDGKWKQSLSQQQSISFSLSLPRYEQGYLQSGSSTLQDFVMQMAPHPGYRLTTLKSYPLEAPNARSHTDELWKSILSGLNQQIGSAKSVAISLYLRGGQHIGDTISNQSASDNRRITIATETKRALDQIFSHD</sequence>